<sequence length="449" mass="48771">MPVGTYKESFLFVLSLLVLLPVITHAQVSKIVFTTESQIIKPGELSGPITIQTQDSFGNLYQTPETIDLEFTSTSATAEFLGSTGNPVTKTMNTNTANRTFYYRDSMEGNSTITINATGRTSGNIWGANQTITISNSVSTSTSTTTNQTTTTTSTPSPTNNSPSTTSGHYSATPVTYLDPSVKFEAGAGRNRLSTVGVPIEFKADTTSEHTKNSSFKWSFGDGSMTNGPLVTHSYAYPGEYVVVLSVTALDGKGAVSRTNVKIVAAELFVSQASLDRIEITNNSREEVNLYGRALTSGGKIFLFPQDTIVAAKQKISFSTAVTGLKPTHPTDVYLVVVGASPSNINIAAKIEEERLAQIALVQSQIYELQQELVVVTEQEEDVRLSTTTEIIESEEPKVEEINKVEEKNPAELQLESQTALVTNAISETKSGIMSSWLNILKRFFFRTW</sequence>
<dbReference type="SUPFAM" id="SSF49299">
    <property type="entry name" value="PKD domain"/>
    <property type="match status" value="1"/>
</dbReference>
<dbReference type="Gene3D" id="2.60.40.10">
    <property type="entry name" value="Immunoglobulins"/>
    <property type="match status" value="1"/>
</dbReference>
<protein>
    <recommendedName>
        <fullName evidence="2">PKD domain-containing protein</fullName>
    </recommendedName>
</protein>
<dbReference type="PROSITE" id="PS50093">
    <property type="entry name" value="PKD"/>
    <property type="match status" value="1"/>
</dbReference>
<dbReference type="Proteomes" id="UP000178175">
    <property type="component" value="Unassembled WGS sequence"/>
</dbReference>
<feature type="compositionally biased region" description="Low complexity" evidence="1">
    <location>
        <begin position="138"/>
        <end position="167"/>
    </location>
</feature>
<feature type="region of interest" description="Disordered" evidence="1">
    <location>
        <begin position="138"/>
        <end position="172"/>
    </location>
</feature>
<dbReference type="AlphaFoldDB" id="A0A1G2TE72"/>
<dbReference type="InterPro" id="IPR013783">
    <property type="entry name" value="Ig-like_fold"/>
</dbReference>
<dbReference type="SUPFAM" id="SSF74853">
    <property type="entry name" value="Lamin A/C globular tail domain"/>
    <property type="match status" value="1"/>
</dbReference>
<dbReference type="InterPro" id="IPR022409">
    <property type="entry name" value="PKD/Chitinase_dom"/>
</dbReference>
<dbReference type="Pfam" id="PF18911">
    <property type="entry name" value="PKD_4"/>
    <property type="match status" value="1"/>
</dbReference>
<evidence type="ECO:0000313" key="3">
    <source>
        <dbReference type="EMBL" id="OHA95587.1"/>
    </source>
</evidence>
<proteinExistence type="predicted"/>
<organism evidence="3 4">
    <name type="scientific">Candidatus Zambryskibacteria bacterium RIFCSPHIGHO2_02_FULL_43_14</name>
    <dbReference type="NCBI Taxonomy" id="1802748"/>
    <lineage>
        <taxon>Bacteria</taxon>
        <taxon>Candidatus Zambryskiibacteriota</taxon>
    </lineage>
</organism>
<dbReference type="InterPro" id="IPR035986">
    <property type="entry name" value="PKD_dom_sf"/>
</dbReference>
<evidence type="ECO:0000313" key="4">
    <source>
        <dbReference type="Proteomes" id="UP000178175"/>
    </source>
</evidence>
<dbReference type="SMART" id="SM00089">
    <property type="entry name" value="PKD"/>
    <property type="match status" value="1"/>
</dbReference>
<gene>
    <name evidence="3" type="ORF">A3C70_01000</name>
</gene>
<accession>A0A1G2TE72</accession>
<reference evidence="3 4" key="1">
    <citation type="journal article" date="2016" name="Nat. Commun.">
        <title>Thousands of microbial genomes shed light on interconnected biogeochemical processes in an aquifer system.</title>
        <authorList>
            <person name="Anantharaman K."/>
            <person name="Brown C.T."/>
            <person name="Hug L.A."/>
            <person name="Sharon I."/>
            <person name="Castelle C.J."/>
            <person name="Probst A.J."/>
            <person name="Thomas B.C."/>
            <person name="Singh A."/>
            <person name="Wilkins M.J."/>
            <person name="Karaoz U."/>
            <person name="Brodie E.L."/>
            <person name="Williams K.H."/>
            <person name="Hubbard S.S."/>
            <person name="Banfield J.F."/>
        </authorList>
    </citation>
    <scope>NUCLEOTIDE SEQUENCE [LARGE SCALE GENOMIC DNA]</scope>
</reference>
<dbReference type="EMBL" id="MHVR01000023">
    <property type="protein sequence ID" value="OHA95587.1"/>
    <property type="molecule type" value="Genomic_DNA"/>
</dbReference>
<feature type="domain" description="PKD" evidence="2">
    <location>
        <begin position="195"/>
        <end position="263"/>
    </location>
</feature>
<comment type="caution">
    <text evidence="3">The sequence shown here is derived from an EMBL/GenBank/DDBJ whole genome shotgun (WGS) entry which is preliminary data.</text>
</comment>
<dbReference type="InterPro" id="IPR000601">
    <property type="entry name" value="PKD_dom"/>
</dbReference>
<name>A0A1G2TE72_9BACT</name>
<dbReference type="CDD" id="cd00146">
    <property type="entry name" value="PKD"/>
    <property type="match status" value="1"/>
</dbReference>
<dbReference type="InterPro" id="IPR036415">
    <property type="entry name" value="Lamin_tail_dom_sf"/>
</dbReference>
<evidence type="ECO:0000259" key="2">
    <source>
        <dbReference type="PROSITE" id="PS50093"/>
    </source>
</evidence>
<evidence type="ECO:0000256" key="1">
    <source>
        <dbReference type="SAM" id="MobiDB-lite"/>
    </source>
</evidence>